<sequence length="474" mass="46229">MMSLMTRLESGYERVLATVAASTLLAMLAYAGPLGNAVTLNSALRAGPAAATWILASMSVGLAAALVTAGVVADRIGHRRVFLAGAAVFVAANLACAAVASAPLFVAARILAGVGAAGMIATGLGLLAAVSEHDGHRARTAVWWSSSMGAGIALGPILTGVLDLAGAWRLFYVVLAAGGAALWLAARRIPARPAHNPDRPLDALGFVLLTAALTAAVAALVEARAGAGAAAAALGVGAVVLAAALVASQRYGRARLVDPGLFRRPRFLAATLAAFGTGIGVISAMSVAATFVVRGLGLSTLQAGALLALWAGTSAVAALGFSRLAGVLSGRTHLVGGLAGVALGLFLTAGLSDGASPLRLVPGLLVAGIASGLLNTGLAREAIASVPAADAAMGSGVNNTARYVGSALGITIAGVLAAGTGAVAGWNHIALAAAAVSLACALGVAALTLRTGAPAAGRGTPTAPSPASPRPPRR</sequence>
<dbReference type="InterPro" id="IPR036259">
    <property type="entry name" value="MFS_trans_sf"/>
</dbReference>
<dbReference type="Pfam" id="PF07690">
    <property type="entry name" value="MFS_1"/>
    <property type="match status" value="1"/>
</dbReference>
<feature type="region of interest" description="Disordered" evidence="5">
    <location>
        <begin position="455"/>
        <end position="474"/>
    </location>
</feature>
<dbReference type="Proteomes" id="UP000182241">
    <property type="component" value="Unassembled WGS sequence"/>
</dbReference>
<dbReference type="PANTHER" id="PTHR42718">
    <property type="entry name" value="MAJOR FACILITATOR SUPERFAMILY MULTIDRUG TRANSPORTER MFSC"/>
    <property type="match status" value="1"/>
</dbReference>
<dbReference type="GO" id="GO:0022857">
    <property type="term" value="F:transmembrane transporter activity"/>
    <property type="evidence" value="ECO:0007669"/>
    <property type="project" value="InterPro"/>
</dbReference>
<dbReference type="AlphaFoldDB" id="A0A1H4YSH4"/>
<dbReference type="EMBL" id="FNSA01000003">
    <property type="protein sequence ID" value="SED20100.1"/>
    <property type="molecule type" value="Genomic_DNA"/>
</dbReference>
<feature type="domain" description="Major facilitator superfamily (MFS) profile" evidence="7">
    <location>
        <begin position="1"/>
        <end position="452"/>
    </location>
</feature>
<feature type="compositionally biased region" description="Pro residues" evidence="5">
    <location>
        <begin position="463"/>
        <end position="474"/>
    </location>
</feature>
<feature type="transmembrane region" description="Helical" evidence="6">
    <location>
        <begin position="168"/>
        <end position="189"/>
    </location>
</feature>
<dbReference type="Gene3D" id="1.20.1250.20">
    <property type="entry name" value="MFS general substrate transporter like domains"/>
    <property type="match status" value="1"/>
</dbReference>
<feature type="transmembrane region" description="Helical" evidence="6">
    <location>
        <begin position="267"/>
        <end position="293"/>
    </location>
</feature>
<feature type="transmembrane region" description="Helical" evidence="6">
    <location>
        <begin position="201"/>
        <end position="221"/>
    </location>
</feature>
<gene>
    <name evidence="8" type="ORF">SAMN04489793_4273</name>
</gene>
<comment type="subcellular location">
    <subcellularLocation>
        <location evidence="1">Cell membrane</location>
        <topology evidence="1">Multi-pass membrane protein</topology>
    </subcellularLocation>
</comment>
<feature type="transmembrane region" description="Helical" evidence="6">
    <location>
        <begin position="429"/>
        <end position="449"/>
    </location>
</feature>
<name>A0A1H4YSH4_TSUTY</name>
<keyword evidence="4 6" id="KW-0472">Membrane</keyword>
<dbReference type="GO" id="GO:0005886">
    <property type="term" value="C:plasma membrane"/>
    <property type="evidence" value="ECO:0007669"/>
    <property type="project" value="UniProtKB-SubCell"/>
</dbReference>
<dbReference type="PANTHER" id="PTHR42718:SF49">
    <property type="entry name" value="EXPORT PROTEIN"/>
    <property type="match status" value="1"/>
</dbReference>
<evidence type="ECO:0000259" key="7">
    <source>
        <dbReference type="PROSITE" id="PS50850"/>
    </source>
</evidence>
<dbReference type="OrthoDB" id="4867914at2"/>
<dbReference type="PROSITE" id="PS50850">
    <property type="entry name" value="MFS"/>
    <property type="match status" value="1"/>
</dbReference>
<feature type="transmembrane region" description="Helical" evidence="6">
    <location>
        <begin position="81"/>
        <end position="100"/>
    </location>
</feature>
<feature type="transmembrane region" description="Helical" evidence="6">
    <location>
        <begin position="400"/>
        <end position="423"/>
    </location>
</feature>
<feature type="transmembrane region" description="Helical" evidence="6">
    <location>
        <begin position="141"/>
        <end position="162"/>
    </location>
</feature>
<organism evidence="8 9">
    <name type="scientific">Tsukamurella tyrosinosolvens</name>
    <dbReference type="NCBI Taxonomy" id="57704"/>
    <lineage>
        <taxon>Bacteria</taxon>
        <taxon>Bacillati</taxon>
        <taxon>Actinomycetota</taxon>
        <taxon>Actinomycetes</taxon>
        <taxon>Mycobacteriales</taxon>
        <taxon>Tsukamurellaceae</taxon>
        <taxon>Tsukamurella</taxon>
    </lineage>
</organism>
<dbReference type="SUPFAM" id="SSF103473">
    <property type="entry name" value="MFS general substrate transporter"/>
    <property type="match status" value="1"/>
</dbReference>
<feature type="transmembrane region" description="Helical" evidence="6">
    <location>
        <begin position="358"/>
        <end position="379"/>
    </location>
</feature>
<feature type="transmembrane region" description="Helical" evidence="6">
    <location>
        <begin position="227"/>
        <end position="247"/>
    </location>
</feature>
<evidence type="ECO:0000256" key="4">
    <source>
        <dbReference type="ARBA" id="ARBA00023136"/>
    </source>
</evidence>
<reference evidence="9" key="1">
    <citation type="submission" date="2016-10" db="EMBL/GenBank/DDBJ databases">
        <authorList>
            <person name="Varghese N."/>
            <person name="Submissions S."/>
        </authorList>
    </citation>
    <scope>NUCLEOTIDE SEQUENCE [LARGE SCALE GENOMIC DNA]</scope>
    <source>
        <strain evidence="9">DSM 44234</strain>
    </source>
</reference>
<evidence type="ECO:0000256" key="6">
    <source>
        <dbReference type="SAM" id="Phobius"/>
    </source>
</evidence>
<dbReference type="STRING" id="57704.SAMN04489793_4273"/>
<feature type="transmembrane region" description="Helical" evidence="6">
    <location>
        <begin position="50"/>
        <end position="69"/>
    </location>
</feature>
<evidence type="ECO:0000313" key="9">
    <source>
        <dbReference type="Proteomes" id="UP000182241"/>
    </source>
</evidence>
<keyword evidence="2 6" id="KW-0812">Transmembrane</keyword>
<accession>A0A1H4YSH4</accession>
<proteinExistence type="predicted"/>
<dbReference type="Gene3D" id="1.20.1720.10">
    <property type="entry name" value="Multidrug resistance protein D"/>
    <property type="match status" value="1"/>
</dbReference>
<evidence type="ECO:0000256" key="2">
    <source>
        <dbReference type="ARBA" id="ARBA00022692"/>
    </source>
</evidence>
<dbReference type="InterPro" id="IPR011701">
    <property type="entry name" value="MFS"/>
</dbReference>
<feature type="transmembrane region" description="Helical" evidence="6">
    <location>
        <begin position="333"/>
        <end position="352"/>
    </location>
</feature>
<evidence type="ECO:0000256" key="5">
    <source>
        <dbReference type="SAM" id="MobiDB-lite"/>
    </source>
</evidence>
<feature type="transmembrane region" description="Helical" evidence="6">
    <location>
        <begin position="299"/>
        <end position="321"/>
    </location>
</feature>
<protein>
    <submittedName>
        <fullName evidence="8">Major Facilitator Superfamily protein</fullName>
    </submittedName>
</protein>
<evidence type="ECO:0000256" key="1">
    <source>
        <dbReference type="ARBA" id="ARBA00004651"/>
    </source>
</evidence>
<feature type="transmembrane region" description="Helical" evidence="6">
    <location>
        <begin position="106"/>
        <end position="129"/>
    </location>
</feature>
<keyword evidence="3 6" id="KW-1133">Transmembrane helix</keyword>
<evidence type="ECO:0000313" key="8">
    <source>
        <dbReference type="EMBL" id="SED20100.1"/>
    </source>
</evidence>
<dbReference type="InterPro" id="IPR020846">
    <property type="entry name" value="MFS_dom"/>
</dbReference>
<keyword evidence="9" id="KW-1185">Reference proteome</keyword>
<evidence type="ECO:0000256" key="3">
    <source>
        <dbReference type="ARBA" id="ARBA00022989"/>
    </source>
</evidence>